<dbReference type="Gene3D" id="3.60.110.10">
    <property type="entry name" value="Carbon-nitrogen hydrolase"/>
    <property type="match status" value="1"/>
</dbReference>
<dbReference type="InterPro" id="IPR036526">
    <property type="entry name" value="C-N_Hydrolase_sf"/>
</dbReference>
<reference evidence="1" key="1">
    <citation type="submission" date="2021-02" db="EMBL/GenBank/DDBJ databases">
        <authorList>
            <person name="Nowell W R."/>
        </authorList>
    </citation>
    <scope>NUCLEOTIDE SEQUENCE</scope>
</reference>
<protein>
    <recommendedName>
        <fullName evidence="3">CN hydrolase domain-containing protein</fullName>
    </recommendedName>
</protein>
<sequence length="372" mass="43350">MEIQQKSLQIICLQTSLTQYHYQSYSILKNYLLKRIHLGIKSQLPTNKNLFNEVRAQNPTLVILPESTGAWLYLMCVPMPQFLRNYFFNYRNIKTNRHLLFITYTLITHIRLYFKEIYRNYHSKCTWVGLIQHSWFSLFAEQTYSIYKKLFSELACETNTTIVAGSIFTYDNSSIKNKLQNISYVFEPNNGSICLQSGKQYPTSEESHFIDCYKQPPSIYSIPNTNIDIGVLVCADSWMPQVYEEYSKIELDPNRRFLYIIVALSTGEWNTPWPGYDTNVDIPKDVDNKHLTTFSLPKAWFHYAVNRGFNVLSKRNDLAGYGIVCCQGVLNIMNDIQAQGESIILIKRSKTEASILYEANIYEDEKILTCEF</sequence>
<gene>
    <name evidence="1" type="ORF">QVE165_LOCUS40989</name>
</gene>
<organism evidence="1 2">
    <name type="scientific">Adineta steineri</name>
    <dbReference type="NCBI Taxonomy" id="433720"/>
    <lineage>
        <taxon>Eukaryota</taxon>
        <taxon>Metazoa</taxon>
        <taxon>Spiralia</taxon>
        <taxon>Gnathifera</taxon>
        <taxon>Rotifera</taxon>
        <taxon>Eurotatoria</taxon>
        <taxon>Bdelloidea</taxon>
        <taxon>Adinetida</taxon>
        <taxon>Adinetidae</taxon>
        <taxon>Adineta</taxon>
    </lineage>
</organism>
<keyword evidence="2" id="KW-1185">Reference proteome</keyword>
<proteinExistence type="predicted"/>
<dbReference type="SUPFAM" id="SSF56317">
    <property type="entry name" value="Carbon-nitrogen hydrolase"/>
    <property type="match status" value="1"/>
</dbReference>
<comment type="caution">
    <text evidence="1">The sequence shown here is derived from an EMBL/GenBank/DDBJ whole genome shotgun (WGS) entry which is preliminary data.</text>
</comment>
<evidence type="ECO:0000313" key="1">
    <source>
        <dbReference type="EMBL" id="CAF1461755.1"/>
    </source>
</evidence>
<dbReference type="AlphaFoldDB" id="A0A815QEL9"/>
<name>A0A815QEL9_9BILA</name>
<dbReference type="Proteomes" id="UP000663832">
    <property type="component" value="Unassembled WGS sequence"/>
</dbReference>
<dbReference type="OrthoDB" id="9973162at2759"/>
<dbReference type="EMBL" id="CAJNOM010000481">
    <property type="protein sequence ID" value="CAF1461755.1"/>
    <property type="molecule type" value="Genomic_DNA"/>
</dbReference>
<evidence type="ECO:0000313" key="2">
    <source>
        <dbReference type="Proteomes" id="UP000663832"/>
    </source>
</evidence>
<evidence type="ECO:0008006" key="3">
    <source>
        <dbReference type="Google" id="ProtNLM"/>
    </source>
</evidence>
<accession>A0A815QEL9</accession>